<dbReference type="Proteomes" id="UP000257109">
    <property type="component" value="Unassembled WGS sequence"/>
</dbReference>
<evidence type="ECO:0000313" key="3">
    <source>
        <dbReference type="Proteomes" id="UP000257109"/>
    </source>
</evidence>
<dbReference type="AlphaFoldDB" id="A0A371F1L0"/>
<proteinExistence type="predicted"/>
<dbReference type="PANTHER" id="PTHR33067:SF9">
    <property type="entry name" value="RNA-DIRECTED DNA POLYMERASE"/>
    <property type="match status" value="1"/>
</dbReference>
<feature type="region of interest" description="Disordered" evidence="1">
    <location>
        <begin position="24"/>
        <end position="79"/>
    </location>
</feature>
<evidence type="ECO:0000256" key="1">
    <source>
        <dbReference type="SAM" id="MobiDB-lite"/>
    </source>
</evidence>
<dbReference type="Gene3D" id="2.40.70.10">
    <property type="entry name" value="Acid Proteases"/>
    <property type="match status" value="1"/>
</dbReference>
<keyword evidence="3" id="KW-1185">Reference proteome</keyword>
<dbReference type="InterPro" id="IPR021109">
    <property type="entry name" value="Peptidase_aspartic_dom_sf"/>
</dbReference>
<evidence type="ECO:0000313" key="2">
    <source>
        <dbReference type="EMBL" id="RDX72073.1"/>
    </source>
</evidence>
<dbReference type="PANTHER" id="PTHR33067">
    <property type="entry name" value="RNA-DIRECTED DNA POLYMERASE-RELATED"/>
    <property type="match status" value="1"/>
</dbReference>
<name>A0A371F1L0_MUCPR</name>
<feature type="compositionally biased region" description="Polar residues" evidence="1">
    <location>
        <begin position="68"/>
        <end position="79"/>
    </location>
</feature>
<dbReference type="CDD" id="cd00303">
    <property type="entry name" value="retropepsin_like"/>
    <property type="match status" value="1"/>
</dbReference>
<dbReference type="EMBL" id="QJKJ01011077">
    <property type="protein sequence ID" value="RDX72073.1"/>
    <property type="molecule type" value="Genomic_DNA"/>
</dbReference>
<sequence>MNATIQDLRTQMGQLATLMNQLQSTSSENLPSQTIANPKGNVSTISLRSGKELPQQQPASQPKLKPVNVQSESEADSTVPQLARAVPFPNRKSEPNEELLQMFWKVEINIPLLEAIKQILKYAKFLKELCRNKLKGGVEMGRIISVLIKSEQVTIVTQPAMPAKCQDPNIFSMSCTIDNYTFANTILDLVASINVMSSSIYKSLNCGDLEPMGIIIQLANRSIVHPLGILEDVLVRINELIFSTDFYVLDMEDEPSGKGSTLILGRPFLMTEQTKIDVHAETLSMEFGDNRVQFNIFEVMKHPIKDHSLFGIDIIDELVEDYMQLGTSLVEISNFVETTNVLDTSDSMKDDFDSINMTDTLQTP</sequence>
<accession>A0A371F1L0</accession>
<protein>
    <submittedName>
        <fullName evidence="2">Uncharacterized protein</fullName>
    </submittedName>
</protein>
<reference evidence="2" key="1">
    <citation type="submission" date="2018-05" db="EMBL/GenBank/DDBJ databases">
        <title>Draft genome of Mucuna pruriens seed.</title>
        <authorList>
            <person name="Nnadi N.E."/>
            <person name="Vos R."/>
            <person name="Hasami M.H."/>
            <person name="Devisetty U.K."/>
            <person name="Aguiy J.C."/>
        </authorList>
    </citation>
    <scope>NUCLEOTIDE SEQUENCE [LARGE SCALE GENOMIC DNA]</scope>
    <source>
        <strain evidence="2">JCA_2017</strain>
    </source>
</reference>
<feature type="non-terminal residue" evidence="2">
    <location>
        <position position="1"/>
    </location>
</feature>
<organism evidence="2 3">
    <name type="scientific">Mucuna pruriens</name>
    <name type="common">Velvet bean</name>
    <name type="synonym">Dolichos pruriens</name>
    <dbReference type="NCBI Taxonomy" id="157652"/>
    <lineage>
        <taxon>Eukaryota</taxon>
        <taxon>Viridiplantae</taxon>
        <taxon>Streptophyta</taxon>
        <taxon>Embryophyta</taxon>
        <taxon>Tracheophyta</taxon>
        <taxon>Spermatophyta</taxon>
        <taxon>Magnoliopsida</taxon>
        <taxon>eudicotyledons</taxon>
        <taxon>Gunneridae</taxon>
        <taxon>Pentapetalae</taxon>
        <taxon>rosids</taxon>
        <taxon>fabids</taxon>
        <taxon>Fabales</taxon>
        <taxon>Fabaceae</taxon>
        <taxon>Papilionoideae</taxon>
        <taxon>50 kb inversion clade</taxon>
        <taxon>NPAAA clade</taxon>
        <taxon>indigoferoid/millettioid clade</taxon>
        <taxon>Phaseoleae</taxon>
        <taxon>Mucuna</taxon>
    </lineage>
</organism>
<dbReference type="OrthoDB" id="1111948at2759"/>
<gene>
    <name evidence="2" type="ORF">CR513_48493</name>
</gene>
<comment type="caution">
    <text evidence="2">The sequence shown here is derived from an EMBL/GenBank/DDBJ whole genome shotgun (WGS) entry which is preliminary data.</text>
</comment>
<feature type="compositionally biased region" description="Polar residues" evidence="1">
    <location>
        <begin position="24"/>
        <end position="47"/>
    </location>
</feature>